<dbReference type="Proteomes" id="UP000034917">
    <property type="component" value="Unassembled WGS sequence"/>
</dbReference>
<comment type="caution">
    <text evidence="1">The sequence shown here is derived from an EMBL/GenBank/DDBJ whole genome shotgun (WGS) entry which is preliminary data.</text>
</comment>
<dbReference type="EMBL" id="LBSV01000006">
    <property type="protein sequence ID" value="KKQ25698.1"/>
    <property type="molecule type" value="Genomic_DNA"/>
</dbReference>
<dbReference type="AlphaFoldDB" id="A0A0G0G3J9"/>
<accession>A0A0G0G3J9</accession>
<name>A0A0G0G3J9_9BACT</name>
<sequence length="140" mass="15169">MAIFSTVGLAYYNNYNQETKLKSDAKKLVGIIELSKKKAYSSDLKESCSDFSGYRVTINAGSYSFSFGCGGSYETVQSYSFSTSITATIGTGNLDFKPLGLGTNLTINSIRLKNSIISQCLDITISPIGIVEMNETLFSC</sequence>
<organism evidence="1 2">
    <name type="scientific">Candidatus Roizmanbacteria bacterium GW2011_GWC2_37_13</name>
    <dbReference type="NCBI Taxonomy" id="1618486"/>
    <lineage>
        <taxon>Bacteria</taxon>
        <taxon>Candidatus Roizmaniibacteriota</taxon>
    </lineage>
</organism>
<proteinExistence type="predicted"/>
<evidence type="ECO:0000313" key="2">
    <source>
        <dbReference type="Proteomes" id="UP000034917"/>
    </source>
</evidence>
<reference evidence="1 2" key="1">
    <citation type="journal article" date="2015" name="Nature">
        <title>rRNA introns, odd ribosomes, and small enigmatic genomes across a large radiation of phyla.</title>
        <authorList>
            <person name="Brown C.T."/>
            <person name="Hug L.A."/>
            <person name="Thomas B.C."/>
            <person name="Sharon I."/>
            <person name="Castelle C.J."/>
            <person name="Singh A."/>
            <person name="Wilkins M.J."/>
            <person name="Williams K.H."/>
            <person name="Banfield J.F."/>
        </authorList>
    </citation>
    <scope>NUCLEOTIDE SEQUENCE [LARGE SCALE GENOMIC DNA]</scope>
</reference>
<protein>
    <submittedName>
        <fullName evidence="1">Uncharacterized protein</fullName>
    </submittedName>
</protein>
<gene>
    <name evidence="1" type="ORF">US40_C0006G0015</name>
</gene>
<evidence type="ECO:0000313" key="1">
    <source>
        <dbReference type="EMBL" id="KKQ25698.1"/>
    </source>
</evidence>
<dbReference type="PATRIC" id="fig|1618486.3.peg.534"/>